<keyword evidence="2" id="KW-1185">Reference proteome</keyword>
<accession>A0A939QSI7</accession>
<dbReference type="AlphaFoldDB" id="A0A939QSI7"/>
<dbReference type="Proteomes" id="UP000680132">
    <property type="component" value="Unassembled WGS sequence"/>
</dbReference>
<dbReference type="InterPro" id="IPR015946">
    <property type="entry name" value="KH_dom-like_a/b"/>
</dbReference>
<sequence length="151" mass="16009">MSDHTYSTALAWTGSTGAGYRDYDRDHTLGLGGANHLVASADAAFRGDSRLPNPEQLLVAAASSCQLLSFLAVAAFAGIDVVAYDDDATGRMPQGDSPMRITEIELRPMIRVRGADAANVAALVERAHEECYIANSLSGTVRVTPRIEVVS</sequence>
<dbReference type="InterPro" id="IPR052707">
    <property type="entry name" value="OsmC_Ohr_Peroxiredoxin"/>
</dbReference>
<reference evidence="1" key="1">
    <citation type="submission" date="2021-03" db="EMBL/GenBank/DDBJ databases">
        <title>Microbacterium sp. nov., a novel actinobacterium isolated from cow dung.</title>
        <authorList>
            <person name="Zhang L."/>
        </authorList>
    </citation>
    <scope>NUCLEOTIDE SEQUENCE</scope>
    <source>
        <strain evidence="1">NEAU-LLB</strain>
    </source>
</reference>
<comment type="caution">
    <text evidence="1">The sequence shown here is derived from an EMBL/GenBank/DDBJ whole genome shotgun (WGS) entry which is preliminary data.</text>
</comment>
<evidence type="ECO:0000313" key="1">
    <source>
        <dbReference type="EMBL" id="MBO3664776.1"/>
    </source>
</evidence>
<organism evidence="1 2">
    <name type="scientific">Microbacterium stercoris</name>
    <dbReference type="NCBI Taxonomy" id="2820289"/>
    <lineage>
        <taxon>Bacteria</taxon>
        <taxon>Bacillati</taxon>
        <taxon>Actinomycetota</taxon>
        <taxon>Actinomycetes</taxon>
        <taxon>Micrococcales</taxon>
        <taxon>Microbacteriaceae</taxon>
        <taxon>Microbacterium</taxon>
    </lineage>
</organism>
<name>A0A939QSI7_9MICO</name>
<gene>
    <name evidence="1" type="ORF">J5V96_14860</name>
</gene>
<dbReference type="SUPFAM" id="SSF82784">
    <property type="entry name" value="OsmC-like"/>
    <property type="match status" value="1"/>
</dbReference>
<protein>
    <submittedName>
        <fullName evidence="1">OsmC family protein</fullName>
    </submittedName>
</protein>
<dbReference type="RefSeq" id="WP_208504764.1">
    <property type="nucleotide sequence ID" value="NZ_JAGFOA010000006.1"/>
</dbReference>
<dbReference type="PANTHER" id="PTHR42830">
    <property type="entry name" value="OSMOTICALLY INDUCIBLE FAMILY PROTEIN"/>
    <property type="match status" value="1"/>
</dbReference>
<dbReference type="Pfam" id="PF02566">
    <property type="entry name" value="OsmC"/>
    <property type="match status" value="1"/>
</dbReference>
<proteinExistence type="predicted"/>
<dbReference type="EMBL" id="JAGFOA010000006">
    <property type="protein sequence ID" value="MBO3664776.1"/>
    <property type="molecule type" value="Genomic_DNA"/>
</dbReference>
<dbReference type="InterPro" id="IPR036102">
    <property type="entry name" value="OsmC/Ohrsf"/>
</dbReference>
<evidence type="ECO:0000313" key="2">
    <source>
        <dbReference type="Proteomes" id="UP000680132"/>
    </source>
</evidence>
<dbReference type="InterPro" id="IPR003718">
    <property type="entry name" value="OsmC/Ohr_fam"/>
</dbReference>
<dbReference type="Gene3D" id="3.30.300.20">
    <property type="match status" value="1"/>
</dbReference>
<dbReference type="PANTHER" id="PTHR42830:SF2">
    <property type="entry name" value="OSMC_OHR FAMILY PROTEIN"/>
    <property type="match status" value="1"/>
</dbReference>